<evidence type="ECO:0000313" key="9">
    <source>
        <dbReference type="Proteomes" id="UP001501725"/>
    </source>
</evidence>
<accession>A0ABP8H552</accession>
<dbReference type="Pfam" id="PF00034">
    <property type="entry name" value="Cytochrom_C"/>
    <property type="match status" value="1"/>
</dbReference>
<dbReference type="PROSITE" id="PS51007">
    <property type="entry name" value="CYTC"/>
    <property type="match status" value="1"/>
</dbReference>
<evidence type="ECO:0000256" key="3">
    <source>
        <dbReference type="ARBA" id="ARBA00023004"/>
    </source>
</evidence>
<dbReference type="InterPro" id="IPR036909">
    <property type="entry name" value="Cyt_c-like_dom_sf"/>
</dbReference>
<sequence length="158" mass="16932">MKTRKVLAALLIVSGILVACGGGGGGKQATGEAPSSTEPAPATSPAAQSELPAVDVKLTTPLDQKMVASGKATYELKCQSCHKLTDEKLVGPGWKGVTQKRKPEWIINMITNVEIMLEKDPEAQKLLEECLVRMPNQNLSGTEAREVLEFMRSNDGVK</sequence>
<gene>
    <name evidence="8" type="ORF">GCM10023184_28640</name>
</gene>
<organism evidence="8 9">
    <name type="scientific">Flaviaesturariibacter amylovorans</name>
    <dbReference type="NCBI Taxonomy" id="1084520"/>
    <lineage>
        <taxon>Bacteria</taxon>
        <taxon>Pseudomonadati</taxon>
        <taxon>Bacteroidota</taxon>
        <taxon>Chitinophagia</taxon>
        <taxon>Chitinophagales</taxon>
        <taxon>Chitinophagaceae</taxon>
        <taxon>Flaviaestuariibacter</taxon>
    </lineage>
</organism>
<keyword evidence="3 4" id="KW-0408">Iron</keyword>
<feature type="compositionally biased region" description="Low complexity" evidence="5">
    <location>
        <begin position="32"/>
        <end position="49"/>
    </location>
</feature>
<evidence type="ECO:0000259" key="7">
    <source>
        <dbReference type="PROSITE" id="PS51007"/>
    </source>
</evidence>
<keyword evidence="1 4" id="KW-0349">Heme</keyword>
<evidence type="ECO:0000256" key="5">
    <source>
        <dbReference type="SAM" id="MobiDB-lite"/>
    </source>
</evidence>
<reference evidence="9" key="1">
    <citation type="journal article" date="2019" name="Int. J. Syst. Evol. Microbiol.">
        <title>The Global Catalogue of Microorganisms (GCM) 10K type strain sequencing project: providing services to taxonomists for standard genome sequencing and annotation.</title>
        <authorList>
            <consortium name="The Broad Institute Genomics Platform"/>
            <consortium name="The Broad Institute Genome Sequencing Center for Infectious Disease"/>
            <person name="Wu L."/>
            <person name="Ma J."/>
        </authorList>
    </citation>
    <scope>NUCLEOTIDE SEQUENCE [LARGE SCALE GENOMIC DNA]</scope>
    <source>
        <strain evidence="9">JCM 17919</strain>
    </source>
</reference>
<dbReference type="RefSeq" id="WP_345256438.1">
    <property type="nucleotide sequence ID" value="NZ_BAABGY010000008.1"/>
</dbReference>
<dbReference type="SUPFAM" id="SSF46626">
    <property type="entry name" value="Cytochrome c"/>
    <property type="match status" value="1"/>
</dbReference>
<dbReference type="EMBL" id="BAABGY010000008">
    <property type="protein sequence ID" value="GAA4334506.1"/>
    <property type="molecule type" value="Genomic_DNA"/>
</dbReference>
<feature type="region of interest" description="Disordered" evidence="5">
    <location>
        <begin position="27"/>
        <end position="49"/>
    </location>
</feature>
<feature type="signal peptide" evidence="6">
    <location>
        <begin position="1"/>
        <end position="19"/>
    </location>
</feature>
<dbReference type="PROSITE" id="PS51257">
    <property type="entry name" value="PROKAR_LIPOPROTEIN"/>
    <property type="match status" value="1"/>
</dbReference>
<dbReference type="Proteomes" id="UP001501725">
    <property type="component" value="Unassembled WGS sequence"/>
</dbReference>
<feature type="domain" description="Cytochrome c" evidence="7">
    <location>
        <begin position="65"/>
        <end position="155"/>
    </location>
</feature>
<dbReference type="InterPro" id="IPR009056">
    <property type="entry name" value="Cyt_c-like_dom"/>
</dbReference>
<evidence type="ECO:0000256" key="6">
    <source>
        <dbReference type="SAM" id="SignalP"/>
    </source>
</evidence>
<comment type="caution">
    <text evidence="8">The sequence shown here is derived from an EMBL/GenBank/DDBJ whole genome shotgun (WGS) entry which is preliminary data.</text>
</comment>
<feature type="chain" id="PRO_5046810977" description="Cytochrome c domain-containing protein" evidence="6">
    <location>
        <begin position="20"/>
        <end position="158"/>
    </location>
</feature>
<dbReference type="Gene3D" id="1.10.760.10">
    <property type="entry name" value="Cytochrome c-like domain"/>
    <property type="match status" value="1"/>
</dbReference>
<evidence type="ECO:0000256" key="4">
    <source>
        <dbReference type="PROSITE-ProRule" id="PRU00433"/>
    </source>
</evidence>
<name>A0ABP8H552_9BACT</name>
<proteinExistence type="predicted"/>
<evidence type="ECO:0000256" key="2">
    <source>
        <dbReference type="ARBA" id="ARBA00022723"/>
    </source>
</evidence>
<keyword evidence="2 4" id="KW-0479">Metal-binding</keyword>
<protein>
    <recommendedName>
        <fullName evidence="7">Cytochrome c domain-containing protein</fullName>
    </recommendedName>
</protein>
<keyword evidence="6" id="KW-0732">Signal</keyword>
<evidence type="ECO:0000256" key="1">
    <source>
        <dbReference type="ARBA" id="ARBA00022617"/>
    </source>
</evidence>
<evidence type="ECO:0000313" key="8">
    <source>
        <dbReference type="EMBL" id="GAA4334506.1"/>
    </source>
</evidence>
<keyword evidence="9" id="KW-1185">Reference proteome</keyword>